<dbReference type="PROSITE" id="PS00211">
    <property type="entry name" value="ABC_TRANSPORTER_1"/>
    <property type="match status" value="1"/>
</dbReference>
<dbReference type="PROSITE" id="PS50893">
    <property type="entry name" value="ABC_TRANSPORTER_2"/>
    <property type="match status" value="1"/>
</dbReference>
<dbReference type="CDD" id="cd03262">
    <property type="entry name" value="ABC_HisP_GlnQ"/>
    <property type="match status" value="1"/>
</dbReference>
<evidence type="ECO:0000256" key="7">
    <source>
        <dbReference type="ARBA" id="ARBA00022970"/>
    </source>
</evidence>
<evidence type="ECO:0000256" key="8">
    <source>
        <dbReference type="ARBA" id="ARBA00023136"/>
    </source>
</evidence>
<comment type="subcellular location">
    <subcellularLocation>
        <location evidence="1">Cell membrane</location>
        <topology evidence="1">Peripheral membrane protein</topology>
    </subcellularLocation>
</comment>
<dbReference type="GO" id="GO:0016887">
    <property type="term" value="F:ATP hydrolysis activity"/>
    <property type="evidence" value="ECO:0007669"/>
    <property type="project" value="InterPro"/>
</dbReference>
<dbReference type="FunFam" id="3.40.50.300:FF:000020">
    <property type="entry name" value="Amino acid ABC transporter ATP-binding component"/>
    <property type="match status" value="1"/>
</dbReference>
<dbReference type="PANTHER" id="PTHR43166">
    <property type="entry name" value="AMINO ACID IMPORT ATP-BINDING PROTEIN"/>
    <property type="match status" value="1"/>
</dbReference>
<keyword evidence="6 10" id="KW-0067">ATP-binding</keyword>
<dbReference type="SMART" id="SM00382">
    <property type="entry name" value="AAA"/>
    <property type="match status" value="1"/>
</dbReference>
<evidence type="ECO:0000256" key="2">
    <source>
        <dbReference type="ARBA" id="ARBA00005417"/>
    </source>
</evidence>
<dbReference type="PIRSF" id="PIRSF039085">
    <property type="entry name" value="ABC_ATPase_HisP"/>
    <property type="match status" value="1"/>
</dbReference>
<dbReference type="InterPro" id="IPR050086">
    <property type="entry name" value="MetN_ABC_transporter-like"/>
</dbReference>
<comment type="similarity">
    <text evidence="2">Belongs to the ABC transporter superfamily.</text>
</comment>
<dbReference type="InterPro" id="IPR027417">
    <property type="entry name" value="P-loop_NTPase"/>
</dbReference>
<protein>
    <submittedName>
        <fullName evidence="10">Arginine transport ATP-binding protein ArtM</fullName>
    </submittedName>
</protein>
<dbReference type="RefSeq" id="WP_055186146.1">
    <property type="nucleotide sequence ID" value="NZ_CYXN01000012.1"/>
</dbReference>
<keyword evidence="7" id="KW-0029">Amino-acid transport</keyword>
<evidence type="ECO:0000256" key="4">
    <source>
        <dbReference type="ARBA" id="ARBA00022475"/>
    </source>
</evidence>
<dbReference type="InterPro" id="IPR003439">
    <property type="entry name" value="ABC_transporter-like_ATP-bd"/>
</dbReference>
<evidence type="ECO:0000256" key="1">
    <source>
        <dbReference type="ARBA" id="ARBA00004202"/>
    </source>
</evidence>
<dbReference type="SUPFAM" id="SSF52540">
    <property type="entry name" value="P-loop containing nucleoside triphosphate hydrolases"/>
    <property type="match status" value="1"/>
</dbReference>
<keyword evidence="8" id="KW-0472">Membrane</keyword>
<dbReference type="PANTHER" id="PTHR43166:SF9">
    <property type="entry name" value="GLUTAMATE_ASPARTATE IMPORT ATP-BINDING PROTEIN GLTL"/>
    <property type="match status" value="1"/>
</dbReference>
<evidence type="ECO:0000313" key="10">
    <source>
        <dbReference type="EMBL" id="CUN05034.1"/>
    </source>
</evidence>
<accession>A0A173TR73</accession>
<dbReference type="GO" id="GO:0005524">
    <property type="term" value="F:ATP binding"/>
    <property type="evidence" value="ECO:0007669"/>
    <property type="project" value="UniProtKB-KW"/>
</dbReference>
<dbReference type="EMBL" id="CYXN01000012">
    <property type="protein sequence ID" value="CUN05034.1"/>
    <property type="molecule type" value="Genomic_DNA"/>
</dbReference>
<dbReference type="Gene3D" id="3.40.50.300">
    <property type="entry name" value="P-loop containing nucleotide triphosphate hydrolases"/>
    <property type="match status" value="1"/>
</dbReference>
<feature type="domain" description="ABC transporter" evidence="9">
    <location>
        <begin position="18"/>
        <end position="250"/>
    </location>
</feature>
<evidence type="ECO:0000256" key="6">
    <source>
        <dbReference type="ARBA" id="ARBA00022840"/>
    </source>
</evidence>
<dbReference type="GO" id="GO:0005886">
    <property type="term" value="C:plasma membrane"/>
    <property type="evidence" value="ECO:0007669"/>
    <property type="project" value="UniProtKB-SubCell"/>
</dbReference>
<evidence type="ECO:0000256" key="5">
    <source>
        <dbReference type="ARBA" id="ARBA00022741"/>
    </source>
</evidence>
<dbReference type="GO" id="GO:0015424">
    <property type="term" value="F:ABC-type amino acid transporter activity"/>
    <property type="evidence" value="ECO:0007669"/>
    <property type="project" value="InterPro"/>
</dbReference>
<evidence type="ECO:0000256" key="3">
    <source>
        <dbReference type="ARBA" id="ARBA00022448"/>
    </source>
</evidence>
<gene>
    <name evidence="10" type="primary">artM</name>
    <name evidence="10" type="ORF">ERS852582_01705</name>
</gene>
<keyword evidence="4" id="KW-1003">Cell membrane</keyword>
<dbReference type="OrthoDB" id="9804199at2"/>
<evidence type="ECO:0000313" key="11">
    <source>
        <dbReference type="Proteomes" id="UP000095649"/>
    </source>
</evidence>
<dbReference type="AlphaFoldDB" id="A0A173TR73"/>
<evidence type="ECO:0000259" key="9">
    <source>
        <dbReference type="PROSITE" id="PS50893"/>
    </source>
</evidence>
<name>A0A173TR73_9FIRM</name>
<dbReference type="Proteomes" id="UP000095649">
    <property type="component" value="Unassembled WGS sequence"/>
</dbReference>
<dbReference type="InterPro" id="IPR030679">
    <property type="entry name" value="ABC_ATPase_HisP-typ"/>
</dbReference>
<dbReference type="InterPro" id="IPR003593">
    <property type="entry name" value="AAA+_ATPase"/>
</dbReference>
<dbReference type="Pfam" id="PF00005">
    <property type="entry name" value="ABC_tran"/>
    <property type="match status" value="1"/>
</dbReference>
<keyword evidence="3" id="KW-0813">Transport</keyword>
<dbReference type="InterPro" id="IPR017871">
    <property type="entry name" value="ABC_transporter-like_CS"/>
</dbReference>
<sequence length="254" mass="28093">MTDKILEVRGLTKTYGGVKKRGAKKADPTLDVLKGIDLDIYRGDVVCLIGPSGCGKSTFLRCLNRLETPTSGSIKFEGVEVNETHIDAVRQKMGMVFQHFNLFPHLTVKKNLELAPNLLKLKDKEAISARADELLARVGLADKANAYPKSLSGGQQQRIAIARALAMDPDVILFDEPTSALDPEMVGEVLELMKELAHTGITMLVVTHEMGFAREVSNRVIFIDDGKIQEDEPPQELFTNPKHPRLKAFLSKML</sequence>
<organism evidence="10 11">
    <name type="scientific">Faecalibacterium prausnitzii</name>
    <dbReference type="NCBI Taxonomy" id="853"/>
    <lineage>
        <taxon>Bacteria</taxon>
        <taxon>Bacillati</taxon>
        <taxon>Bacillota</taxon>
        <taxon>Clostridia</taxon>
        <taxon>Eubacteriales</taxon>
        <taxon>Oscillospiraceae</taxon>
        <taxon>Faecalibacterium</taxon>
    </lineage>
</organism>
<keyword evidence="5" id="KW-0547">Nucleotide-binding</keyword>
<reference evidence="10 11" key="1">
    <citation type="submission" date="2015-09" db="EMBL/GenBank/DDBJ databases">
        <authorList>
            <consortium name="Pathogen Informatics"/>
        </authorList>
    </citation>
    <scope>NUCLEOTIDE SEQUENCE [LARGE SCALE GENOMIC DNA]</scope>
    <source>
        <strain evidence="10 11">2789STDY5834970</strain>
    </source>
</reference>
<proteinExistence type="inferred from homology"/>